<dbReference type="PROSITE" id="PS51706">
    <property type="entry name" value="G_ENGB"/>
    <property type="match status" value="1"/>
</dbReference>
<sequence length="230" mass="26139">MKQKKNTPRQPKPVYTCKAPQGPRIIASKYVASAVRPDQYPEGDTVEVAFLGRSNVGKSSLINSLCNHRGLALVSGQPGKTKTINFFTITSKEDISETEERRYEWFLVDLPGYGYAKTDKSNRNIWSSFIADYILQSERLMLLCLLVDGRHPELPIDQEAFNWLREAGVPLQIVVTKVDKLNSKERQQNMRFIKENFPCEAPAIPYSSLKHTGRELLLQRINQVIVGVDE</sequence>
<evidence type="ECO:0000256" key="1">
    <source>
        <dbReference type="ARBA" id="ARBA00001946"/>
    </source>
</evidence>
<dbReference type="NCBIfam" id="TIGR03598">
    <property type="entry name" value="GTPase_YsxC"/>
    <property type="match status" value="1"/>
</dbReference>
<dbReference type="InterPro" id="IPR027417">
    <property type="entry name" value="P-loop_NTPase"/>
</dbReference>
<keyword evidence="9 10" id="KW-0131">Cell cycle</keyword>
<dbReference type="GO" id="GO:0005525">
    <property type="term" value="F:GTP binding"/>
    <property type="evidence" value="ECO:0007669"/>
    <property type="project" value="UniProtKB-UniRule"/>
</dbReference>
<dbReference type="eggNOG" id="COG0218">
    <property type="taxonomic scope" value="Bacteria"/>
</dbReference>
<dbReference type="HOGENOM" id="CLU_033732_3_2_9"/>
<gene>
    <name evidence="10" type="primary">engB</name>
    <name evidence="12" type="ORF">HMPREF9282_00264</name>
</gene>
<accession>K9D8A9</accession>
<dbReference type="InterPro" id="IPR030393">
    <property type="entry name" value="G_ENGB_dom"/>
</dbReference>
<comment type="function">
    <text evidence="10">Necessary for normal cell division and for the maintenance of normal septation.</text>
</comment>
<proteinExistence type="inferred from homology"/>
<dbReference type="HAMAP" id="MF_00321">
    <property type="entry name" value="GTPase_EngB"/>
    <property type="match status" value="1"/>
</dbReference>
<keyword evidence="6" id="KW-0460">Magnesium</keyword>
<evidence type="ECO:0000256" key="5">
    <source>
        <dbReference type="ARBA" id="ARBA00022741"/>
    </source>
</evidence>
<comment type="cofactor">
    <cofactor evidence="1">
        <name>Mg(2+)</name>
        <dbReference type="ChEBI" id="CHEBI:18420"/>
    </cofactor>
</comment>
<feature type="domain" description="EngB-type G" evidence="11">
    <location>
        <begin position="44"/>
        <end position="227"/>
    </location>
</feature>
<dbReference type="Proteomes" id="UP000009891">
    <property type="component" value="Unassembled WGS sequence"/>
</dbReference>
<evidence type="ECO:0000256" key="10">
    <source>
        <dbReference type="HAMAP-Rule" id="MF_00321"/>
    </source>
</evidence>
<dbReference type="SUPFAM" id="SSF52540">
    <property type="entry name" value="P-loop containing nucleoside triphosphate hydrolases"/>
    <property type="match status" value="1"/>
</dbReference>
<keyword evidence="13" id="KW-1185">Reference proteome</keyword>
<evidence type="ECO:0000256" key="4">
    <source>
        <dbReference type="ARBA" id="ARBA00022723"/>
    </source>
</evidence>
<dbReference type="InterPro" id="IPR019987">
    <property type="entry name" value="GTP-bd_ribosome_bio_YsxC"/>
</dbReference>
<organism evidence="12 13">
    <name type="scientific">Veillonella seminalis ACS-216-V-Col6b</name>
    <dbReference type="NCBI Taxonomy" id="883156"/>
    <lineage>
        <taxon>Bacteria</taxon>
        <taxon>Bacillati</taxon>
        <taxon>Bacillota</taxon>
        <taxon>Negativicutes</taxon>
        <taxon>Veillonellales</taxon>
        <taxon>Veillonellaceae</taxon>
        <taxon>Veillonella</taxon>
    </lineage>
</organism>
<keyword evidence="4" id="KW-0479">Metal-binding</keyword>
<evidence type="ECO:0000313" key="13">
    <source>
        <dbReference type="Proteomes" id="UP000009891"/>
    </source>
</evidence>
<evidence type="ECO:0000256" key="3">
    <source>
        <dbReference type="ARBA" id="ARBA00022618"/>
    </source>
</evidence>
<evidence type="ECO:0000313" key="12">
    <source>
        <dbReference type="EMBL" id="EKU79456.1"/>
    </source>
</evidence>
<keyword evidence="3 10" id="KW-0132">Cell division</keyword>
<keyword evidence="7 10" id="KW-0342">GTP-binding</keyword>
<name>K9D8A9_9FIRM</name>
<dbReference type="GO" id="GO:0046872">
    <property type="term" value="F:metal ion binding"/>
    <property type="evidence" value="ECO:0007669"/>
    <property type="project" value="UniProtKB-KW"/>
</dbReference>
<evidence type="ECO:0000256" key="7">
    <source>
        <dbReference type="ARBA" id="ARBA00023134"/>
    </source>
</evidence>
<protein>
    <recommendedName>
        <fullName evidence="10">Probable GTP-binding protein EngB</fullName>
    </recommendedName>
</protein>
<reference evidence="12 13" key="1">
    <citation type="submission" date="2012-09" db="EMBL/GenBank/DDBJ databases">
        <title>The Genome Sequence of Veillonella ratti ACS-216-V-COL6B.</title>
        <authorList>
            <consortium name="The Broad Institute Genome Sequencing Platform"/>
            <person name="Earl A."/>
            <person name="Ward D."/>
            <person name="Feldgarden M."/>
            <person name="Gevers D."/>
            <person name="Saerens B."/>
            <person name="Vaneechoutte M."/>
            <person name="Walker B."/>
            <person name="Young S.K."/>
            <person name="Zeng Q."/>
            <person name="Gargeya S."/>
            <person name="Fitzgerald M."/>
            <person name="Haas B."/>
            <person name="Abouelleil A."/>
            <person name="Alvarado L."/>
            <person name="Arachchi H.M."/>
            <person name="Berlin A."/>
            <person name="Chapman S.B."/>
            <person name="Goldberg J."/>
            <person name="Griggs A."/>
            <person name="Gujja S."/>
            <person name="Hansen M."/>
            <person name="Howarth C."/>
            <person name="Imamovic A."/>
            <person name="Larimer J."/>
            <person name="McCowen C."/>
            <person name="Montmayeur A."/>
            <person name="Murphy C."/>
            <person name="Neiman D."/>
            <person name="Pearson M."/>
            <person name="Priest M."/>
            <person name="Roberts A."/>
            <person name="Saif S."/>
            <person name="Shea T."/>
            <person name="Sisk P."/>
            <person name="Sykes S."/>
            <person name="Wortman J."/>
            <person name="Nusbaum C."/>
            <person name="Birren B."/>
        </authorList>
    </citation>
    <scope>NUCLEOTIDE SEQUENCE [LARGE SCALE GENOMIC DNA]</scope>
    <source>
        <strain evidence="12 13">ACS-216-V-Col6b</strain>
    </source>
</reference>
<dbReference type="GO" id="GO:0000917">
    <property type="term" value="P:division septum assembly"/>
    <property type="evidence" value="ECO:0007669"/>
    <property type="project" value="UniProtKB-KW"/>
</dbReference>
<evidence type="ECO:0000256" key="6">
    <source>
        <dbReference type="ARBA" id="ARBA00022842"/>
    </source>
</evidence>
<dbReference type="PATRIC" id="fig|883156.3.peg.264"/>
<evidence type="ECO:0000259" key="11">
    <source>
        <dbReference type="PROSITE" id="PS51706"/>
    </source>
</evidence>
<dbReference type="EMBL" id="AHAF01000001">
    <property type="protein sequence ID" value="EKU79456.1"/>
    <property type="molecule type" value="Genomic_DNA"/>
</dbReference>
<dbReference type="PANTHER" id="PTHR11649">
    <property type="entry name" value="MSS1/TRME-RELATED GTP-BINDING PROTEIN"/>
    <property type="match status" value="1"/>
</dbReference>
<dbReference type="CDD" id="cd01876">
    <property type="entry name" value="YihA_EngB"/>
    <property type="match status" value="1"/>
</dbReference>
<dbReference type="AlphaFoldDB" id="K9D8A9"/>
<keyword evidence="8 10" id="KW-0717">Septation</keyword>
<dbReference type="STRING" id="883156.HMPREF9282_00264"/>
<evidence type="ECO:0000256" key="2">
    <source>
        <dbReference type="ARBA" id="ARBA00009638"/>
    </source>
</evidence>
<dbReference type="InterPro" id="IPR006073">
    <property type="entry name" value="GTP-bd"/>
</dbReference>
<comment type="caution">
    <text evidence="12">The sequence shown here is derived from an EMBL/GenBank/DDBJ whole genome shotgun (WGS) entry which is preliminary data.</text>
</comment>
<dbReference type="PANTHER" id="PTHR11649:SF13">
    <property type="entry name" value="ENGB-TYPE G DOMAIN-CONTAINING PROTEIN"/>
    <property type="match status" value="1"/>
</dbReference>
<comment type="similarity">
    <text evidence="2 10">Belongs to the TRAFAC class TrmE-Era-EngA-EngB-Septin-like GTPase superfamily. EngB GTPase family.</text>
</comment>
<dbReference type="Gene3D" id="3.40.50.300">
    <property type="entry name" value="P-loop containing nucleotide triphosphate hydrolases"/>
    <property type="match status" value="1"/>
</dbReference>
<keyword evidence="5 10" id="KW-0547">Nucleotide-binding</keyword>
<evidence type="ECO:0000256" key="9">
    <source>
        <dbReference type="ARBA" id="ARBA00023306"/>
    </source>
</evidence>
<evidence type="ECO:0000256" key="8">
    <source>
        <dbReference type="ARBA" id="ARBA00023210"/>
    </source>
</evidence>
<dbReference type="Pfam" id="PF01926">
    <property type="entry name" value="MMR_HSR1"/>
    <property type="match status" value="1"/>
</dbReference>